<organism evidence="2 3">
    <name type="scientific">Vibrio stylophorae</name>
    <dbReference type="NCBI Taxonomy" id="659351"/>
    <lineage>
        <taxon>Bacteria</taxon>
        <taxon>Pseudomonadati</taxon>
        <taxon>Pseudomonadota</taxon>
        <taxon>Gammaproteobacteria</taxon>
        <taxon>Vibrionales</taxon>
        <taxon>Vibrionaceae</taxon>
        <taxon>Vibrio</taxon>
    </lineage>
</organism>
<gene>
    <name evidence="2" type="ORF">VST7929_03033</name>
</gene>
<feature type="transmembrane region" description="Helical" evidence="1">
    <location>
        <begin position="21"/>
        <end position="41"/>
    </location>
</feature>
<dbReference type="InterPro" id="IPR019670">
    <property type="entry name" value="DUF2523"/>
</dbReference>
<sequence>MPPLLVGFIGSLVGAGLIRSLVVHAAVSLGFTVALSVGMFAMTDKLVSYVQANMSGIPADVAAIAQMLGLDVVINIVISGIFWGAMIKGWINRKGAGKRYHPVWRKPGTGYMEA</sequence>
<protein>
    <recommendedName>
        <fullName evidence="4">DUF2523 domain-containing protein</fullName>
    </recommendedName>
</protein>
<evidence type="ECO:0008006" key="4">
    <source>
        <dbReference type="Google" id="ProtNLM"/>
    </source>
</evidence>
<keyword evidence="1" id="KW-0472">Membrane</keyword>
<evidence type="ECO:0000256" key="1">
    <source>
        <dbReference type="SAM" id="Phobius"/>
    </source>
</evidence>
<dbReference type="RefSeq" id="WP_237468341.1">
    <property type="nucleotide sequence ID" value="NZ_CAKLDI010000002.1"/>
</dbReference>
<feature type="transmembrane region" description="Helical" evidence="1">
    <location>
        <begin position="61"/>
        <end position="85"/>
    </location>
</feature>
<dbReference type="Pfam" id="PF10734">
    <property type="entry name" value="DUF2523"/>
    <property type="match status" value="1"/>
</dbReference>
<reference evidence="2" key="1">
    <citation type="submission" date="2021-11" db="EMBL/GenBank/DDBJ databases">
        <authorList>
            <person name="Rodrigo-Torres L."/>
            <person name="Arahal R. D."/>
            <person name="Lucena T."/>
        </authorList>
    </citation>
    <scope>NUCLEOTIDE SEQUENCE</scope>
    <source>
        <strain evidence="2">CECT 7929</strain>
    </source>
</reference>
<proteinExistence type="predicted"/>
<dbReference type="Proteomes" id="UP000838672">
    <property type="component" value="Unassembled WGS sequence"/>
</dbReference>
<evidence type="ECO:0000313" key="2">
    <source>
        <dbReference type="EMBL" id="CAH0535459.1"/>
    </source>
</evidence>
<dbReference type="EMBL" id="CAKLDI010000002">
    <property type="protein sequence ID" value="CAH0535459.1"/>
    <property type="molecule type" value="Genomic_DNA"/>
</dbReference>
<keyword evidence="1" id="KW-0812">Transmembrane</keyword>
<name>A0ABM8ZXK8_9VIBR</name>
<keyword evidence="1" id="KW-1133">Transmembrane helix</keyword>
<accession>A0ABM8ZXK8</accession>
<comment type="caution">
    <text evidence="2">The sequence shown here is derived from an EMBL/GenBank/DDBJ whole genome shotgun (WGS) entry which is preliminary data.</text>
</comment>
<evidence type="ECO:0000313" key="3">
    <source>
        <dbReference type="Proteomes" id="UP000838672"/>
    </source>
</evidence>
<keyword evidence="3" id="KW-1185">Reference proteome</keyword>